<keyword evidence="3" id="KW-0813">Transport</keyword>
<evidence type="ECO:0000256" key="8">
    <source>
        <dbReference type="SAM" id="Phobius"/>
    </source>
</evidence>
<feature type="transmembrane region" description="Helical" evidence="8">
    <location>
        <begin position="281"/>
        <end position="304"/>
    </location>
</feature>
<dbReference type="EMBL" id="QSAJ01000008">
    <property type="protein sequence ID" value="RGW54461.1"/>
    <property type="molecule type" value="Genomic_DNA"/>
</dbReference>
<dbReference type="PANTHER" id="PTHR36838:SF1">
    <property type="entry name" value="SLR1864 PROTEIN"/>
    <property type="match status" value="1"/>
</dbReference>
<feature type="transmembrane region" description="Helical" evidence="8">
    <location>
        <begin position="251"/>
        <end position="269"/>
    </location>
</feature>
<proteinExistence type="inferred from homology"/>
<evidence type="ECO:0000256" key="6">
    <source>
        <dbReference type="ARBA" id="ARBA00022989"/>
    </source>
</evidence>
<dbReference type="InterPro" id="IPR004776">
    <property type="entry name" value="Mem_transp_PIN-like"/>
</dbReference>
<evidence type="ECO:0000313" key="11">
    <source>
        <dbReference type="EMBL" id="RHF80013.1"/>
    </source>
</evidence>
<evidence type="ECO:0000256" key="4">
    <source>
        <dbReference type="ARBA" id="ARBA00022475"/>
    </source>
</evidence>
<dbReference type="PANTHER" id="PTHR36838">
    <property type="entry name" value="AUXIN EFFLUX CARRIER FAMILY PROTEIN"/>
    <property type="match status" value="1"/>
</dbReference>
<keyword evidence="6 8" id="KW-1133">Transmembrane helix</keyword>
<evidence type="ECO:0000256" key="7">
    <source>
        <dbReference type="ARBA" id="ARBA00023136"/>
    </source>
</evidence>
<accession>A0A395XMQ6</accession>
<evidence type="ECO:0000256" key="2">
    <source>
        <dbReference type="ARBA" id="ARBA00010145"/>
    </source>
</evidence>
<dbReference type="Proteomes" id="UP000284962">
    <property type="component" value="Unassembled WGS sequence"/>
</dbReference>
<feature type="transmembrane region" description="Helical" evidence="8">
    <location>
        <begin position="34"/>
        <end position="52"/>
    </location>
</feature>
<dbReference type="EMBL" id="QRHN01000003">
    <property type="protein sequence ID" value="RHF80013.1"/>
    <property type="molecule type" value="Genomic_DNA"/>
</dbReference>
<gene>
    <name evidence="11" type="ORF">DW658_04305</name>
    <name evidence="10" type="ORF">DW957_13360</name>
    <name evidence="9" type="ORF">DWV67_04760</name>
</gene>
<dbReference type="EMBL" id="QSEW01000019">
    <property type="protein sequence ID" value="RGZ97911.1"/>
    <property type="molecule type" value="Genomic_DNA"/>
</dbReference>
<comment type="caution">
    <text evidence="9">The sequence shown here is derived from an EMBL/GenBank/DDBJ whole genome shotgun (WGS) entry which is preliminary data.</text>
</comment>
<feature type="transmembrane region" description="Helical" evidence="8">
    <location>
        <begin position="96"/>
        <end position="119"/>
    </location>
</feature>
<protein>
    <submittedName>
        <fullName evidence="9">AEC family transporter</fullName>
    </submittedName>
</protein>
<evidence type="ECO:0000313" key="12">
    <source>
        <dbReference type="Proteomes" id="UP000266376"/>
    </source>
</evidence>
<evidence type="ECO:0000313" key="13">
    <source>
        <dbReference type="Proteomes" id="UP000284962"/>
    </source>
</evidence>
<feature type="transmembrane region" description="Helical" evidence="8">
    <location>
        <begin position="220"/>
        <end position="239"/>
    </location>
</feature>
<evidence type="ECO:0000256" key="3">
    <source>
        <dbReference type="ARBA" id="ARBA00022448"/>
    </source>
</evidence>
<feature type="transmembrane region" description="Helical" evidence="8">
    <location>
        <begin position="64"/>
        <end position="84"/>
    </location>
</feature>
<evidence type="ECO:0000313" key="10">
    <source>
        <dbReference type="EMBL" id="RGZ97911.1"/>
    </source>
</evidence>
<comment type="subcellular location">
    <subcellularLocation>
        <location evidence="1">Cell membrane</location>
        <topology evidence="1">Multi-pass membrane protein</topology>
    </subcellularLocation>
</comment>
<name>A0A395XMQ6_9FIRM</name>
<evidence type="ECO:0000313" key="9">
    <source>
        <dbReference type="EMBL" id="RGW54461.1"/>
    </source>
</evidence>
<dbReference type="Pfam" id="PF03547">
    <property type="entry name" value="Mem_trans"/>
    <property type="match status" value="2"/>
</dbReference>
<feature type="transmembrane region" description="Helical" evidence="8">
    <location>
        <begin position="6"/>
        <end position="22"/>
    </location>
</feature>
<evidence type="ECO:0000313" key="14">
    <source>
        <dbReference type="Proteomes" id="UP000285666"/>
    </source>
</evidence>
<feature type="transmembrane region" description="Helical" evidence="8">
    <location>
        <begin position="158"/>
        <end position="177"/>
    </location>
</feature>
<sequence>MVLLQQMGILFVYMMIGYVACKKEYFDQEFGKKLSWLVVNVANPMLAISAVVNNEEQIAKKDFYVTVLLAICFYAFLLILAQILPRLIGVQNSDIGVYKMMTTFNNIGFMGFPVIAAAYGNGALIYAVPFSIMFNILCYTWGIQTLCGGGEKGNWKRIINIGTISGIISIVLFFMQIPVPKMICSLSAGLSNLTGPLSMLVIGISIAAMELKDLFTDVKLLKFALIKLLAVPVAAMLLVCQVIDNRLICEVFLVMMATPAASMCAMLSQQYGGDYELAAKGVALTTILSVVTMPIVSEIVFHIAV</sequence>
<keyword evidence="5 8" id="KW-0812">Transmembrane</keyword>
<dbReference type="RefSeq" id="WP_118236776.1">
    <property type="nucleotide sequence ID" value="NZ_QRHN01000003.1"/>
</dbReference>
<dbReference type="Proteomes" id="UP000285666">
    <property type="component" value="Unassembled WGS sequence"/>
</dbReference>
<dbReference type="InterPro" id="IPR038770">
    <property type="entry name" value="Na+/solute_symporter_sf"/>
</dbReference>
<comment type="similarity">
    <text evidence="2">Belongs to the auxin efflux carrier (TC 2.A.69) family.</text>
</comment>
<dbReference type="Gene3D" id="1.20.1530.20">
    <property type="match status" value="1"/>
</dbReference>
<feature type="transmembrane region" description="Helical" evidence="8">
    <location>
        <begin position="189"/>
        <end position="208"/>
    </location>
</feature>
<organism evidence="9 12">
    <name type="scientific">Dorea formicigenerans</name>
    <dbReference type="NCBI Taxonomy" id="39486"/>
    <lineage>
        <taxon>Bacteria</taxon>
        <taxon>Bacillati</taxon>
        <taxon>Bacillota</taxon>
        <taxon>Clostridia</taxon>
        <taxon>Lachnospirales</taxon>
        <taxon>Lachnospiraceae</taxon>
        <taxon>Dorea</taxon>
    </lineage>
</organism>
<reference evidence="12 13" key="1">
    <citation type="submission" date="2018-08" db="EMBL/GenBank/DDBJ databases">
        <title>A genome reference for cultivated species of the human gut microbiota.</title>
        <authorList>
            <person name="Zou Y."/>
            <person name="Xue W."/>
            <person name="Luo G."/>
        </authorList>
    </citation>
    <scope>NUCLEOTIDE SEQUENCE [LARGE SCALE GENOMIC DNA]</scope>
    <source>
        <strain evidence="9 12">AF12-11</strain>
        <strain evidence="11 14">AM23-7AC</strain>
        <strain evidence="10 13">AM46-16</strain>
    </source>
</reference>
<dbReference type="GO" id="GO:0055085">
    <property type="term" value="P:transmembrane transport"/>
    <property type="evidence" value="ECO:0007669"/>
    <property type="project" value="InterPro"/>
</dbReference>
<dbReference type="AlphaFoldDB" id="A0A395XMQ6"/>
<dbReference type="Proteomes" id="UP000266376">
    <property type="component" value="Unassembled WGS sequence"/>
</dbReference>
<keyword evidence="7 8" id="KW-0472">Membrane</keyword>
<dbReference type="GO" id="GO:0005886">
    <property type="term" value="C:plasma membrane"/>
    <property type="evidence" value="ECO:0007669"/>
    <property type="project" value="UniProtKB-SubCell"/>
</dbReference>
<keyword evidence="4" id="KW-1003">Cell membrane</keyword>
<evidence type="ECO:0000256" key="1">
    <source>
        <dbReference type="ARBA" id="ARBA00004651"/>
    </source>
</evidence>
<evidence type="ECO:0000256" key="5">
    <source>
        <dbReference type="ARBA" id="ARBA00022692"/>
    </source>
</evidence>